<name>F4L5B8_HALH1</name>
<dbReference type="STRING" id="760192.Halhy_1913"/>
<keyword evidence="2" id="KW-1185">Reference proteome</keyword>
<evidence type="ECO:0000313" key="1">
    <source>
        <dbReference type="EMBL" id="AEE49798.1"/>
    </source>
</evidence>
<dbReference type="EMBL" id="CP002691">
    <property type="protein sequence ID" value="AEE49798.1"/>
    <property type="molecule type" value="Genomic_DNA"/>
</dbReference>
<gene>
    <name evidence="1" type="ordered locus">Halhy_1913</name>
</gene>
<dbReference type="KEGG" id="hhy:Halhy_1913"/>
<dbReference type="OrthoDB" id="9762009at2"/>
<proteinExistence type="predicted"/>
<dbReference type="RefSeq" id="WP_013764351.1">
    <property type="nucleotide sequence ID" value="NC_015510.1"/>
</dbReference>
<accession>F4L5B8</accession>
<evidence type="ECO:0000313" key="2">
    <source>
        <dbReference type="Proteomes" id="UP000008461"/>
    </source>
</evidence>
<protein>
    <submittedName>
        <fullName evidence="1">Uncharacterized protein</fullName>
    </submittedName>
</protein>
<organism evidence="1 2">
    <name type="scientific">Haliscomenobacter hydrossis (strain ATCC 27775 / DSM 1100 / LMG 10767 / O)</name>
    <dbReference type="NCBI Taxonomy" id="760192"/>
    <lineage>
        <taxon>Bacteria</taxon>
        <taxon>Pseudomonadati</taxon>
        <taxon>Bacteroidota</taxon>
        <taxon>Saprospiria</taxon>
        <taxon>Saprospirales</taxon>
        <taxon>Haliscomenobacteraceae</taxon>
        <taxon>Haliscomenobacter</taxon>
    </lineage>
</organism>
<dbReference type="HOGENOM" id="CLU_789330_0_0_10"/>
<dbReference type="Proteomes" id="UP000008461">
    <property type="component" value="Chromosome"/>
</dbReference>
<reference key="2">
    <citation type="submission" date="2011-04" db="EMBL/GenBank/DDBJ databases">
        <title>Complete sequence of chromosome of Haliscomenobacter hydrossis DSM 1100.</title>
        <authorList>
            <consortium name="US DOE Joint Genome Institute (JGI-PGF)"/>
            <person name="Lucas S."/>
            <person name="Han J."/>
            <person name="Lapidus A."/>
            <person name="Bruce D."/>
            <person name="Goodwin L."/>
            <person name="Pitluck S."/>
            <person name="Peters L."/>
            <person name="Kyrpides N."/>
            <person name="Mavromatis K."/>
            <person name="Ivanova N."/>
            <person name="Ovchinnikova G."/>
            <person name="Pagani I."/>
            <person name="Daligault H."/>
            <person name="Detter J.C."/>
            <person name="Han C."/>
            <person name="Land M."/>
            <person name="Hauser L."/>
            <person name="Markowitz V."/>
            <person name="Cheng J.-F."/>
            <person name="Hugenholtz P."/>
            <person name="Woyke T."/>
            <person name="Wu D."/>
            <person name="Verbarg S."/>
            <person name="Frueling A."/>
            <person name="Brambilla E."/>
            <person name="Klenk H.-P."/>
            <person name="Eisen J.A."/>
        </authorList>
    </citation>
    <scope>NUCLEOTIDE SEQUENCE</scope>
    <source>
        <strain>DSM 1100</strain>
    </source>
</reference>
<reference evidence="1 2" key="1">
    <citation type="journal article" date="2011" name="Stand. Genomic Sci.">
        <title>Complete genome sequence of Haliscomenobacter hydrossis type strain (O).</title>
        <authorList>
            <consortium name="US DOE Joint Genome Institute (JGI-PGF)"/>
            <person name="Daligault H."/>
            <person name="Lapidus A."/>
            <person name="Zeytun A."/>
            <person name="Nolan M."/>
            <person name="Lucas S."/>
            <person name="Del Rio T.G."/>
            <person name="Tice H."/>
            <person name="Cheng J.F."/>
            <person name="Tapia R."/>
            <person name="Han C."/>
            <person name="Goodwin L."/>
            <person name="Pitluck S."/>
            <person name="Liolios K."/>
            <person name="Pagani I."/>
            <person name="Ivanova N."/>
            <person name="Huntemann M."/>
            <person name="Mavromatis K."/>
            <person name="Mikhailova N."/>
            <person name="Pati A."/>
            <person name="Chen A."/>
            <person name="Palaniappan K."/>
            <person name="Land M."/>
            <person name="Hauser L."/>
            <person name="Brambilla E.M."/>
            <person name="Rohde M."/>
            <person name="Verbarg S."/>
            <person name="Goker M."/>
            <person name="Bristow J."/>
            <person name="Eisen J.A."/>
            <person name="Markowitz V."/>
            <person name="Hugenholtz P."/>
            <person name="Kyrpides N.C."/>
            <person name="Klenk H.P."/>
            <person name="Woyke T."/>
        </authorList>
    </citation>
    <scope>NUCLEOTIDE SEQUENCE [LARGE SCALE GENOMIC DNA]</scope>
    <source>
        <strain evidence="2">ATCC 27775 / DSM 1100 / LMG 10767 / O</strain>
    </source>
</reference>
<dbReference type="AlphaFoldDB" id="F4L5B8"/>
<sequence length="351" mass="40737">MIKHNSATSVLSAYNPIVTLNARMRQRVNEEFIQPILKEFFSDKSGIDNFEELDPDMLKTEIEFQHELNFVKTYIYKEVMNDLKKDIHGHVIYKPKYLISFDEDLTNFDQSKQKYPQSDKNIRYGVMLLGEVPMLYFIYIELQELIRFIKTLPKEPERVEPEKTIETSEIKRNRLIDELVGKQFRLWNNTPTDQKQEVQDELNRLINLSKQKIQGNSGSLRVNLSWNTTDDLDLHITTENGKKINFQNKVLEYNGSIGKLDVDANASNPIVSNPQENVNWDIIPSGKHTISVDFFRGRELAGKTYFTVFIENGEDSRIYNSCVEPTGANRTQEVVEFELINGVLAFKELLG</sequence>